<dbReference type="Gene3D" id="3.30.420.10">
    <property type="entry name" value="Ribonuclease H-like superfamily/Ribonuclease H"/>
    <property type="match status" value="1"/>
</dbReference>
<proteinExistence type="predicted"/>
<dbReference type="PANTHER" id="PTHR37984">
    <property type="entry name" value="PROTEIN CBG26694"/>
    <property type="match status" value="1"/>
</dbReference>
<dbReference type="FunFam" id="1.10.340.70:FF:000001">
    <property type="entry name" value="Retrovirus-related Pol polyprotein from transposon gypsy-like Protein"/>
    <property type="match status" value="1"/>
</dbReference>
<dbReference type="InterPro" id="IPR043502">
    <property type="entry name" value="DNA/RNA_pol_sf"/>
</dbReference>
<protein>
    <recommendedName>
        <fullName evidence="1">RNA-directed DNA polymerase</fullName>
        <ecNumber evidence="1">2.7.7.49</ecNumber>
    </recommendedName>
</protein>
<keyword evidence="6" id="KW-1185">Reference proteome</keyword>
<dbReference type="SUPFAM" id="SSF56672">
    <property type="entry name" value="DNA/RNA polymerases"/>
    <property type="match status" value="1"/>
</dbReference>
<keyword evidence="2" id="KW-0511">Multifunctional enzyme</keyword>
<dbReference type="InterPro" id="IPR054465">
    <property type="entry name" value="Integrase_p58-like_C"/>
</dbReference>
<evidence type="ECO:0000256" key="1">
    <source>
        <dbReference type="ARBA" id="ARBA00012493"/>
    </source>
</evidence>
<feature type="domain" description="Integrase catalytic" evidence="4">
    <location>
        <begin position="570"/>
        <end position="728"/>
    </location>
</feature>
<dbReference type="Proteomes" id="UP000887159">
    <property type="component" value="Unassembled WGS sequence"/>
</dbReference>
<organism evidence="5 6">
    <name type="scientific">Trichonephila clavipes</name>
    <name type="common">Golden silk orbweaver</name>
    <name type="synonym">Nephila clavipes</name>
    <dbReference type="NCBI Taxonomy" id="2585209"/>
    <lineage>
        <taxon>Eukaryota</taxon>
        <taxon>Metazoa</taxon>
        <taxon>Ecdysozoa</taxon>
        <taxon>Arthropoda</taxon>
        <taxon>Chelicerata</taxon>
        <taxon>Arachnida</taxon>
        <taxon>Araneae</taxon>
        <taxon>Araneomorphae</taxon>
        <taxon>Entelegynae</taxon>
        <taxon>Araneoidea</taxon>
        <taxon>Nephilidae</taxon>
        <taxon>Trichonephila</taxon>
    </lineage>
</organism>
<dbReference type="InterPro" id="IPR001584">
    <property type="entry name" value="Integrase_cat-core"/>
</dbReference>
<evidence type="ECO:0000256" key="2">
    <source>
        <dbReference type="ARBA" id="ARBA00023268"/>
    </source>
</evidence>
<dbReference type="InterPro" id="IPR000477">
    <property type="entry name" value="RT_dom"/>
</dbReference>
<dbReference type="InterPro" id="IPR036397">
    <property type="entry name" value="RNaseH_sf"/>
</dbReference>
<dbReference type="AlphaFoldDB" id="A0A8X6RWY9"/>
<dbReference type="CDD" id="cd01647">
    <property type="entry name" value="RT_LTR"/>
    <property type="match status" value="1"/>
</dbReference>
<dbReference type="Pfam" id="PF00665">
    <property type="entry name" value="rve"/>
    <property type="match status" value="1"/>
</dbReference>
<dbReference type="FunFam" id="3.30.420.10:FF:000032">
    <property type="entry name" value="Retrovirus-related Pol polyprotein from transposon 297-like Protein"/>
    <property type="match status" value="1"/>
</dbReference>
<reference evidence="5" key="1">
    <citation type="submission" date="2020-08" db="EMBL/GenBank/DDBJ databases">
        <title>Multicomponent nature underlies the extraordinary mechanical properties of spider dragline silk.</title>
        <authorList>
            <person name="Kono N."/>
            <person name="Nakamura H."/>
            <person name="Mori M."/>
            <person name="Yoshida Y."/>
            <person name="Ohtoshi R."/>
            <person name="Malay A.D."/>
            <person name="Moran D.A.P."/>
            <person name="Tomita M."/>
            <person name="Numata K."/>
            <person name="Arakawa K."/>
        </authorList>
    </citation>
    <scope>NUCLEOTIDE SEQUENCE</scope>
</reference>
<dbReference type="InterPro" id="IPR050951">
    <property type="entry name" value="Retrovirus_Pol_polyprotein"/>
</dbReference>
<comment type="caution">
    <text evidence="5">The sequence shown here is derived from an EMBL/GenBank/DDBJ whole genome shotgun (WGS) entry which is preliminary data.</text>
</comment>
<dbReference type="InterPro" id="IPR012337">
    <property type="entry name" value="RNaseH-like_sf"/>
</dbReference>
<gene>
    <name evidence="5" type="primary">pol</name>
    <name evidence="5" type="ORF">TNCV_4906161</name>
</gene>
<evidence type="ECO:0000313" key="6">
    <source>
        <dbReference type="Proteomes" id="UP000887159"/>
    </source>
</evidence>
<dbReference type="EC" id="2.7.7.49" evidence="1"/>
<feature type="domain" description="Reverse transcriptase" evidence="3">
    <location>
        <begin position="103"/>
        <end position="288"/>
    </location>
</feature>
<dbReference type="Pfam" id="PF00078">
    <property type="entry name" value="RVT_1"/>
    <property type="match status" value="1"/>
</dbReference>
<dbReference type="GO" id="GO:0003676">
    <property type="term" value="F:nucleic acid binding"/>
    <property type="evidence" value="ECO:0007669"/>
    <property type="project" value="InterPro"/>
</dbReference>
<dbReference type="InterPro" id="IPR041588">
    <property type="entry name" value="Integrase_H2C2"/>
</dbReference>
<dbReference type="PROSITE" id="PS50994">
    <property type="entry name" value="INTEGRASE"/>
    <property type="match status" value="1"/>
</dbReference>
<dbReference type="PROSITE" id="PS50878">
    <property type="entry name" value="RT_POL"/>
    <property type="match status" value="1"/>
</dbReference>
<dbReference type="GO" id="GO:0015074">
    <property type="term" value="P:DNA integration"/>
    <property type="evidence" value="ECO:0007669"/>
    <property type="project" value="InterPro"/>
</dbReference>
<dbReference type="Pfam" id="PF22938">
    <property type="entry name" value="Integrase_p58_C"/>
    <property type="match status" value="1"/>
</dbReference>
<accession>A0A8X6RWY9</accession>
<dbReference type="InterPro" id="IPR041577">
    <property type="entry name" value="RT_RNaseH_2"/>
</dbReference>
<dbReference type="EMBL" id="BMAU01021201">
    <property type="protein sequence ID" value="GFX97965.1"/>
    <property type="molecule type" value="Genomic_DNA"/>
</dbReference>
<dbReference type="Pfam" id="PF17919">
    <property type="entry name" value="RT_RNaseH_2"/>
    <property type="match status" value="1"/>
</dbReference>
<dbReference type="Gene3D" id="3.10.10.10">
    <property type="entry name" value="HIV Type 1 Reverse Transcriptase, subunit A, domain 1"/>
    <property type="match status" value="1"/>
</dbReference>
<evidence type="ECO:0000259" key="3">
    <source>
        <dbReference type="PROSITE" id="PS50878"/>
    </source>
</evidence>
<dbReference type="SUPFAM" id="SSF53098">
    <property type="entry name" value="Ribonuclease H-like"/>
    <property type="match status" value="1"/>
</dbReference>
<dbReference type="Pfam" id="PF17921">
    <property type="entry name" value="Integrase_H2C2"/>
    <property type="match status" value="1"/>
</dbReference>
<evidence type="ECO:0000259" key="4">
    <source>
        <dbReference type="PROSITE" id="PS50994"/>
    </source>
</evidence>
<dbReference type="Gene3D" id="1.10.340.70">
    <property type="match status" value="1"/>
</dbReference>
<dbReference type="Gene3D" id="3.30.70.270">
    <property type="match status" value="2"/>
</dbReference>
<evidence type="ECO:0000313" key="5">
    <source>
        <dbReference type="EMBL" id="GFX97965.1"/>
    </source>
</evidence>
<sequence>MKIITVNNYEDFSSDFPVSQDILPPLTEKDFNLSGLDNKIKNRLFQLLISHKSAFARSTVELSAAATEHHRISLQHDYPIKCPIYKIPFNLRNEFRRQIADLEKAGIISKSNSQYNTPALFVKQKEKWRLVLDFRKLNEITVTQDFVIPTLDDILHEISGSNYFSALDMKSAFNQIPLHFADRHKTAFSTPDGDKYQFNRLCFGLKNSPKAFQSIAQEVLGDLLHHGALVYIDDIILFTKTIDEHFELLGFVVTPEGILIDKDKSVSINEFPVPKDQKQIKFFLGCCNFYRRYIKNFAKRALPLTNLLRKDTPFEWTSETQEAFDDIKKAILNPPALALPDQNAELQITTDASSRGIGAVLEQRYPNSEAENLKFLPIISLSRDFFQIKIPPSKILRSKLALEEFNYDIHYIRGSLNSVADHLSRYINNITIALPDSKDLINIKREDSVLSTIIQKIDQNDVSPQISNYFINGEGLLCHLSKRPSRSPRSNTTRKQVCIPHCLKAKILESVHSEYGGHLKFFKTYHRLSESFFWHNMYKDTKNFVRSCTICLSRKNAFKIPPAPHQLVEQSTEPGETCHMDIFGPLKTTLKGNSYVLSMIDAFTKYIHIVPLPDIRSSTISKAFFDNYIVHRGCPHKLVVDNATYFKSSEFVEFCRVMGIQKRHISSYSAHVNGRVEKPNQSLANILASISQNTNDWDDQLPHTMLALNSAIHEATYTSPFFLEHGRDIRLAYTYEKNSDTPQNKYEYVEKLLPSLEHTFNKVLNNLKDQEASHVELSKRATKQQHYDYKIGSLCFIKTPNIKSNLSPKLRPKFEGPYRVIERFSNVNYRVQHVEQLRKRFNTHVNRMIPFIKRFSYLHLKNLDDLQPDETEVKGIVPSPRYNLRARAAQVAPELKRRMRTGIWQLLHKKQTEHSIRPISTALFSYRYDSFKADRVQTLGGLSDVFPLPKLAAICD</sequence>
<dbReference type="InterPro" id="IPR043128">
    <property type="entry name" value="Rev_trsase/Diguanyl_cyclase"/>
</dbReference>
<name>A0A8X6RWY9_TRICX</name>
<dbReference type="GO" id="GO:0042575">
    <property type="term" value="C:DNA polymerase complex"/>
    <property type="evidence" value="ECO:0007669"/>
    <property type="project" value="UniProtKB-ARBA"/>
</dbReference>
<dbReference type="GO" id="GO:0003964">
    <property type="term" value="F:RNA-directed DNA polymerase activity"/>
    <property type="evidence" value="ECO:0007669"/>
    <property type="project" value="UniProtKB-EC"/>
</dbReference>
<dbReference type="FunFam" id="3.30.70.270:FF:000020">
    <property type="entry name" value="Transposon Tf2-6 polyprotein-like Protein"/>
    <property type="match status" value="1"/>
</dbReference>
<dbReference type="PANTHER" id="PTHR37984:SF5">
    <property type="entry name" value="PROTEIN NYNRIN-LIKE"/>
    <property type="match status" value="1"/>
</dbReference>